<feature type="compositionally biased region" description="Polar residues" evidence="1">
    <location>
        <begin position="569"/>
        <end position="579"/>
    </location>
</feature>
<accession>A0ABR1M3I5</accession>
<feature type="region of interest" description="Disordered" evidence="1">
    <location>
        <begin position="233"/>
        <end position="268"/>
    </location>
</feature>
<comment type="caution">
    <text evidence="3">The sequence shown here is derived from an EMBL/GenBank/DDBJ whole genome shotgun (WGS) entry which is preliminary data.</text>
</comment>
<feature type="compositionally biased region" description="Polar residues" evidence="1">
    <location>
        <begin position="441"/>
        <end position="450"/>
    </location>
</feature>
<name>A0ABR1M3I5_9PEZI</name>
<feature type="region of interest" description="Disordered" evidence="1">
    <location>
        <begin position="124"/>
        <end position="157"/>
    </location>
</feature>
<feature type="compositionally biased region" description="Polar residues" evidence="1">
    <location>
        <begin position="364"/>
        <end position="373"/>
    </location>
</feature>
<feature type="compositionally biased region" description="Basic and acidic residues" evidence="1">
    <location>
        <begin position="1325"/>
        <end position="1339"/>
    </location>
</feature>
<feature type="compositionally biased region" description="Basic and acidic residues" evidence="1">
    <location>
        <begin position="1379"/>
        <end position="1388"/>
    </location>
</feature>
<reference evidence="3 4" key="1">
    <citation type="submission" date="2024-04" db="EMBL/GenBank/DDBJ databases">
        <title>Phyllosticta paracitricarpa is synonymous to the EU quarantine fungus P. citricarpa based on phylogenomic analyses.</title>
        <authorList>
            <consortium name="Lawrence Berkeley National Laboratory"/>
            <person name="Van Ingen-Buijs V.A."/>
            <person name="Van Westerhoven A.C."/>
            <person name="Haridas S."/>
            <person name="Skiadas P."/>
            <person name="Martin F."/>
            <person name="Groenewald J.Z."/>
            <person name="Crous P.W."/>
            <person name="Seidl M.F."/>
        </authorList>
    </citation>
    <scope>NUCLEOTIDE SEQUENCE [LARGE SCALE GENOMIC DNA]</scope>
    <source>
        <strain evidence="3 4">CBS 122670</strain>
    </source>
</reference>
<feature type="region of interest" description="Disordered" evidence="1">
    <location>
        <begin position="172"/>
        <end position="199"/>
    </location>
</feature>
<gene>
    <name evidence="3" type="ORF">IWX46DRAFT_661283</name>
</gene>
<feature type="compositionally biased region" description="Polar residues" evidence="1">
    <location>
        <begin position="474"/>
        <end position="488"/>
    </location>
</feature>
<feature type="compositionally biased region" description="Polar residues" evidence="1">
    <location>
        <begin position="501"/>
        <end position="514"/>
    </location>
</feature>
<dbReference type="InterPro" id="IPR000953">
    <property type="entry name" value="Chromo/chromo_shadow_dom"/>
</dbReference>
<feature type="domain" description="Chromo" evidence="2">
    <location>
        <begin position="50"/>
        <end position="86"/>
    </location>
</feature>
<sequence>MASPAKPKFAKRTRDSSPSPSTRSPAVKRQKRRGRPPKRVDPATAPDKFFPARSILDEDSYARKYLVDWEGLDPNTGNPFEPTWEPYEFCTDDLIAEWEQQKHQAGELHSGTDTVQEGLSALSSQGPITSKRNHINRPSSSPSLSEPPNVIPCGSPAVIPSPFTTSQLLEYQNTSSQDPSALCAPESSQLDGSDKDLGHQRQADDIFRSTCGTQISSTVWETPARPRRFSTTAFVSDSQSWGAPSDHVPSTQPSLGDVGPADRRTTSDSQLSFPFAAAESGHSLQHCQLNSSAFIPETPLLAETQESNAVVSSSAKAAHSPDRLPSQEGSQDLVARALNTEEPLAAARRVSTVGRHSGSDERQLQQTKSNSSHALGIESPLEDSVQGLENNRRSKLTPIVLLNVNVEDSVESHIRISSPKLDNPGTRSQPHLSLDSENESRPQTTGASQRDLSEVFTNRAEKRVQAPKDCQAGQFDSQIHHTSTSRSTNKSDKLRGVGRSRASSSCATGSQNPEGTPRPNPSVIDLSQSSDLETRFSTFEPEVDLNDPRTSTIILPVTQLPRAFPSTSFDPTPSLQQGHFDSEEHATNLSHPGAPISQSNIVPVESILPEALPTSPPRHSQYSLGIQSDQAITKISASGRDSIPRTVSRRAESLTGFSEPRDEASLLPSGLESIRPRALNKVESRPFQDQISTSRSASDSAIMSNSPSHTSAQQGQNVPGSHSIDTTQSEPTRQHDQTGDTDMPDIGGAMPTGDNDREDSDLEALVDTPNTAHGEYLVGLSMEGVQGNQYRTTMNFERKKIVAFTEGNSQEAESMAKEAEDLLTDVRNILTHVDLHFRSADALTQHENSEAEAAEWSKNAAAKFRFLGHLFERLRWESWHIVLISKSGEIQKIVETFVKGSKIQYIADNGSGDDNFKLQPDWPHGKLLVTILNSESEVTTHKADLMISLDSTLDLDTGPIWSIRNSMEVEPGSPLPVVTPIITNSLEHIDRCIPPAITGITRMQLLMRFMTELRNRAGRVDEGSMVDRAAEAVAQALTAKEMTDEEGKRGFDALSTVGSVAELVNPKGGSISPLSISSGNLQSNSETPGPSKRLLVSSDRGASNRLLTQLQEDGDEEPAKRLKTDEIKPNTKSKHQALREDLAYTRHRLGEYERALEVCQATNEDQKDVILCLRQELSDNKAEVAKASERIEKQTEIISKLKEEKVTLEESLAEARTALETSAIPEIAQQERVRRERDEALKSVEKLKRAHENQSREMDFVREQYQSASSSAAESSAEKNSLTQQVRDLQRIVASEMERAKKLSLSSASKAWRDEVEKLQAQLRDRDEMIRRQSEEIKTMRPRQGVGTRAGSVPRSPRIMGGGPGSRGGSPAPSGLGGRVERLRNLNA</sequence>
<feature type="region of interest" description="Disordered" evidence="1">
    <location>
        <begin position="1325"/>
        <end position="1388"/>
    </location>
</feature>
<dbReference type="Pfam" id="PF11496">
    <property type="entry name" value="HDA2-3"/>
    <property type="match status" value="1"/>
</dbReference>
<feature type="region of interest" description="Disordered" evidence="1">
    <location>
        <begin position="636"/>
        <end position="760"/>
    </location>
</feature>
<dbReference type="Gene3D" id="3.40.50.12360">
    <property type="match status" value="1"/>
</dbReference>
<dbReference type="Proteomes" id="UP001365128">
    <property type="component" value="Unassembled WGS sequence"/>
</dbReference>
<evidence type="ECO:0000259" key="2">
    <source>
        <dbReference type="PROSITE" id="PS50013"/>
    </source>
</evidence>
<feature type="region of interest" description="Disordered" evidence="1">
    <location>
        <begin position="1068"/>
        <end position="1099"/>
    </location>
</feature>
<feature type="compositionally biased region" description="Low complexity" evidence="1">
    <location>
        <begin position="1068"/>
        <end position="1079"/>
    </location>
</feature>
<dbReference type="Gene3D" id="2.40.50.40">
    <property type="match status" value="1"/>
</dbReference>
<feature type="compositionally biased region" description="Polar residues" evidence="1">
    <location>
        <begin position="687"/>
        <end position="731"/>
    </location>
</feature>
<feature type="compositionally biased region" description="Low complexity" evidence="1">
    <location>
        <begin position="16"/>
        <end position="25"/>
    </location>
</feature>
<feature type="compositionally biased region" description="Low complexity" evidence="1">
    <location>
        <begin position="138"/>
        <end position="148"/>
    </location>
</feature>
<feature type="region of interest" description="Disordered" evidence="1">
    <location>
        <begin position="311"/>
        <end position="330"/>
    </location>
</feature>
<dbReference type="PROSITE" id="PS50013">
    <property type="entry name" value="CHROMO_2"/>
    <property type="match status" value="1"/>
</dbReference>
<protein>
    <submittedName>
        <fullName evidence="3">Class II histone deacetylase complex subunits 2 and 3-domain-containing protein</fullName>
    </submittedName>
</protein>
<feature type="region of interest" description="Disordered" evidence="1">
    <location>
        <begin position="415"/>
        <end position="526"/>
    </location>
</feature>
<dbReference type="EMBL" id="JBBPDW010000024">
    <property type="protein sequence ID" value="KAK7541463.1"/>
    <property type="molecule type" value="Genomic_DNA"/>
</dbReference>
<feature type="region of interest" description="Disordered" evidence="1">
    <location>
        <begin position="569"/>
        <end position="588"/>
    </location>
</feature>
<dbReference type="InterPro" id="IPR038609">
    <property type="entry name" value="HDA1_su2/3_sf"/>
</dbReference>
<evidence type="ECO:0000313" key="4">
    <source>
        <dbReference type="Proteomes" id="UP001365128"/>
    </source>
</evidence>
<feature type="compositionally biased region" description="Polar residues" evidence="1">
    <location>
        <begin position="233"/>
        <end position="254"/>
    </location>
</feature>
<evidence type="ECO:0000256" key="1">
    <source>
        <dbReference type="SAM" id="MobiDB-lite"/>
    </source>
</evidence>
<feature type="compositionally biased region" description="Basic residues" evidence="1">
    <location>
        <begin position="26"/>
        <end position="37"/>
    </location>
</feature>
<dbReference type="InterPro" id="IPR021006">
    <property type="entry name" value="Hda2/3"/>
</dbReference>
<evidence type="ECO:0000313" key="3">
    <source>
        <dbReference type="EMBL" id="KAK7541463.1"/>
    </source>
</evidence>
<feature type="region of interest" description="Disordered" evidence="1">
    <location>
        <begin position="340"/>
        <end position="384"/>
    </location>
</feature>
<feature type="region of interest" description="Disordered" evidence="1">
    <location>
        <begin position="1263"/>
        <end position="1283"/>
    </location>
</feature>
<feature type="region of interest" description="Disordered" evidence="1">
    <location>
        <begin position="1"/>
        <end position="48"/>
    </location>
</feature>
<keyword evidence="4" id="KW-1185">Reference proteome</keyword>
<proteinExistence type="predicted"/>
<organism evidence="3 4">
    <name type="scientific">Phyllosticta citricarpa</name>
    <dbReference type="NCBI Taxonomy" id="55181"/>
    <lineage>
        <taxon>Eukaryota</taxon>
        <taxon>Fungi</taxon>
        <taxon>Dikarya</taxon>
        <taxon>Ascomycota</taxon>
        <taxon>Pezizomycotina</taxon>
        <taxon>Dothideomycetes</taxon>
        <taxon>Dothideomycetes incertae sedis</taxon>
        <taxon>Botryosphaeriales</taxon>
        <taxon>Phyllostictaceae</taxon>
        <taxon>Phyllosticta</taxon>
    </lineage>
</organism>